<dbReference type="Proteomes" id="UP000789524">
    <property type="component" value="Unassembled WGS sequence"/>
</dbReference>
<dbReference type="EMBL" id="CAKASE010000083">
    <property type="protein sequence ID" value="CAG9585080.1"/>
    <property type="molecule type" value="Genomic_DNA"/>
</dbReference>
<organism evidence="1 2">
    <name type="scientific">Danaus chrysippus</name>
    <name type="common">African queen</name>
    <dbReference type="NCBI Taxonomy" id="151541"/>
    <lineage>
        <taxon>Eukaryota</taxon>
        <taxon>Metazoa</taxon>
        <taxon>Ecdysozoa</taxon>
        <taxon>Arthropoda</taxon>
        <taxon>Hexapoda</taxon>
        <taxon>Insecta</taxon>
        <taxon>Pterygota</taxon>
        <taxon>Neoptera</taxon>
        <taxon>Endopterygota</taxon>
        <taxon>Lepidoptera</taxon>
        <taxon>Glossata</taxon>
        <taxon>Ditrysia</taxon>
        <taxon>Papilionoidea</taxon>
        <taxon>Nymphalidae</taxon>
        <taxon>Danainae</taxon>
        <taxon>Danaini</taxon>
        <taxon>Danaina</taxon>
        <taxon>Danaus</taxon>
        <taxon>Anosia</taxon>
    </lineage>
</organism>
<keyword evidence="2" id="KW-1185">Reference proteome</keyword>
<sequence length="95" mass="10433">MQNNGSAVEHQHLSMSTGFSIGQYSASSRRNRVSCCSNPCPVNYTDEILTRKLLPYALTSASNQHNPTSVHKQTGALFYNKKLTSMGSSKNQLPL</sequence>
<accession>A0A8J2RJE8</accession>
<proteinExistence type="predicted"/>
<dbReference type="AlphaFoldDB" id="A0A8J2RJE8"/>
<name>A0A8J2RJE8_9NEOP</name>
<comment type="caution">
    <text evidence="1">The sequence shown here is derived from an EMBL/GenBank/DDBJ whole genome shotgun (WGS) entry which is preliminary data.</text>
</comment>
<evidence type="ECO:0000313" key="2">
    <source>
        <dbReference type="Proteomes" id="UP000789524"/>
    </source>
</evidence>
<gene>
    <name evidence="1" type="ORF">DCHRY22_LOCUS15567</name>
</gene>
<evidence type="ECO:0000313" key="1">
    <source>
        <dbReference type="EMBL" id="CAG9585080.1"/>
    </source>
</evidence>
<protein>
    <submittedName>
        <fullName evidence="1">(African queen) hypothetical protein</fullName>
    </submittedName>
</protein>
<reference evidence="1" key="1">
    <citation type="submission" date="2021-09" db="EMBL/GenBank/DDBJ databases">
        <authorList>
            <person name="Martin H S."/>
        </authorList>
    </citation>
    <scope>NUCLEOTIDE SEQUENCE</scope>
</reference>